<name>A0ABP8ER84_9MICO</name>
<dbReference type="EMBL" id="BAABBA010000002">
    <property type="protein sequence ID" value="GAA4286297.1"/>
    <property type="molecule type" value="Genomic_DNA"/>
</dbReference>
<evidence type="ECO:0000313" key="2">
    <source>
        <dbReference type="Proteomes" id="UP001499841"/>
    </source>
</evidence>
<keyword evidence="2" id="KW-1185">Reference proteome</keyword>
<reference evidence="2" key="1">
    <citation type="journal article" date="2019" name="Int. J. Syst. Evol. Microbiol.">
        <title>The Global Catalogue of Microorganisms (GCM) 10K type strain sequencing project: providing services to taxonomists for standard genome sequencing and annotation.</title>
        <authorList>
            <consortium name="The Broad Institute Genomics Platform"/>
            <consortium name="The Broad Institute Genome Sequencing Center for Infectious Disease"/>
            <person name="Wu L."/>
            <person name="Ma J."/>
        </authorList>
    </citation>
    <scope>NUCLEOTIDE SEQUENCE [LARGE SCALE GENOMIC DNA]</scope>
    <source>
        <strain evidence="2">JCM 17459</strain>
    </source>
</reference>
<evidence type="ECO:0008006" key="3">
    <source>
        <dbReference type="Google" id="ProtNLM"/>
    </source>
</evidence>
<protein>
    <recommendedName>
        <fullName evidence="3">N-acetylmuramoyl-L-alanine amidase</fullName>
    </recommendedName>
</protein>
<sequence>MNSPGLNAAFDLRGKGAPWALDDQLELGHPYATHDRPIGVLLIHTVYSGVDACTTQRGAPAS</sequence>
<gene>
    <name evidence="1" type="ORF">GCM10022262_06560</name>
</gene>
<evidence type="ECO:0000313" key="1">
    <source>
        <dbReference type="EMBL" id="GAA4286297.1"/>
    </source>
</evidence>
<organism evidence="1 2">
    <name type="scientific">Georgenia daeguensis</name>
    <dbReference type="NCBI Taxonomy" id="908355"/>
    <lineage>
        <taxon>Bacteria</taxon>
        <taxon>Bacillati</taxon>
        <taxon>Actinomycetota</taxon>
        <taxon>Actinomycetes</taxon>
        <taxon>Micrococcales</taxon>
        <taxon>Bogoriellaceae</taxon>
        <taxon>Georgenia</taxon>
    </lineage>
</organism>
<dbReference type="Proteomes" id="UP001499841">
    <property type="component" value="Unassembled WGS sequence"/>
</dbReference>
<comment type="caution">
    <text evidence="1">The sequence shown here is derived from an EMBL/GenBank/DDBJ whole genome shotgun (WGS) entry which is preliminary data.</text>
</comment>
<accession>A0ABP8ER84</accession>
<proteinExistence type="predicted"/>